<name>A0A194RFN1_PAPMA</name>
<proteinExistence type="predicted"/>
<protein>
    <submittedName>
        <fullName evidence="2">Uncharacterized protein</fullName>
    </submittedName>
</protein>
<evidence type="ECO:0000313" key="2">
    <source>
        <dbReference type="EMBL" id="KPJ16105.1"/>
    </source>
</evidence>
<feature type="region of interest" description="Disordered" evidence="1">
    <location>
        <begin position="43"/>
        <end position="62"/>
    </location>
</feature>
<dbReference type="InParanoid" id="A0A194RFN1"/>
<feature type="region of interest" description="Disordered" evidence="1">
    <location>
        <begin position="1"/>
        <end position="23"/>
    </location>
</feature>
<dbReference type="Proteomes" id="UP000053240">
    <property type="component" value="Unassembled WGS sequence"/>
</dbReference>
<reference evidence="2 3" key="1">
    <citation type="journal article" date="2015" name="Nat. Commun.">
        <title>Outbred genome sequencing and CRISPR/Cas9 gene editing in butterflies.</title>
        <authorList>
            <person name="Li X."/>
            <person name="Fan D."/>
            <person name="Zhang W."/>
            <person name="Liu G."/>
            <person name="Zhang L."/>
            <person name="Zhao L."/>
            <person name="Fang X."/>
            <person name="Chen L."/>
            <person name="Dong Y."/>
            <person name="Chen Y."/>
            <person name="Ding Y."/>
            <person name="Zhao R."/>
            <person name="Feng M."/>
            <person name="Zhu Y."/>
            <person name="Feng Y."/>
            <person name="Jiang X."/>
            <person name="Zhu D."/>
            <person name="Xiang H."/>
            <person name="Feng X."/>
            <person name="Li S."/>
            <person name="Wang J."/>
            <person name="Zhang G."/>
            <person name="Kronforst M.R."/>
            <person name="Wang W."/>
        </authorList>
    </citation>
    <scope>NUCLEOTIDE SEQUENCE [LARGE SCALE GENOMIC DNA]</scope>
    <source>
        <strain evidence="2">Ya'a_city_454_Pm</strain>
        <tissue evidence="2">Whole body</tissue>
    </source>
</reference>
<dbReference type="AlphaFoldDB" id="A0A194RFN1"/>
<keyword evidence="3" id="KW-1185">Reference proteome</keyword>
<gene>
    <name evidence="2" type="ORF">RR48_06060</name>
</gene>
<organism evidence="2 3">
    <name type="scientific">Papilio machaon</name>
    <name type="common">Old World swallowtail butterfly</name>
    <dbReference type="NCBI Taxonomy" id="76193"/>
    <lineage>
        <taxon>Eukaryota</taxon>
        <taxon>Metazoa</taxon>
        <taxon>Ecdysozoa</taxon>
        <taxon>Arthropoda</taxon>
        <taxon>Hexapoda</taxon>
        <taxon>Insecta</taxon>
        <taxon>Pterygota</taxon>
        <taxon>Neoptera</taxon>
        <taxon>Endopterygota</taxon>
        <taxon>Lepidoptera</taxon>
        <taxon>Glossata</taxon>
        <taxon>Ditrysia</taxon>
        <taxon>Papilionoidea</taxon>
        <taxon>Papilionidae</taxon>
        <taxon>Papilioninae</taxon>
        <taxon>Papilio</taxon>
    </lineage>
</organism>
<dbReference type="EMBL" id="KQ460313">
    <property type="protein sequence ID" value="KPJ16105.1"/>
    <property type="molecule type" value="Genomic_DNA"/>
</dbReference>
<sequence>MARPDRFPRGNGRLETGTLAPRKPCRFQHEQYPILAQYQAILKPPKQSGDETKTSEDDAPQTAEIQYKRMTDNLRTGGDAAASSRYSRPGLILTICVSQSSFRKWAALCSPNQFVARVATRDSRPVKTINIIIFQ</sequence>
<evidence type="ECO:0000313" key="3">
    <source>
        <dbReference type="Proteomes" id="UP000053240"/>
    </source>
</evidence>
<evidence type="ECO:0000256" key="1">
    <source>
        <dbReference type="SAM" id="MobiDB-lite"/>
    </source>
</evidence>
<accession>A0A194RFN1</accession>